<dbReference type="PANTHER" id="PTHR33164">
    <property type="entry name" value="TRANSCRIPTIONAL REGULATOR, MARR FAMILY"/>
    <property type="match status" value="1"/>
</dbReference>
<reference evidence="5" key="1">
    <citation type="submission" date="2021-01" db="EMBL/GenBank/DDBJ databases">
        <title>Whole genome shotgun sequence of Virgisporangium aliadipatigenens NBRC 105644.</title>
        <authorList>
            <person name="Komaki H."/>
            <person name="Tamura T."/>
        </authorList>
    </citation>
    <scope>NUCLEOTIDE SEQUENCE</scope>
    <source>
        <strain evidence="5">NBRC 105644</strain>
    </source>
</reference>
<evidence type="ECO:0000313" key="5">
    <source>
        <dbReference type="EMBL" id="GIJ49150.1"/>
    </source>
</evidence>
<evidence type="ECO:0000313" key="6">
    <source>
        <dbReference type="Proteomes" id="UP000619260"/>
    </source>
</evidence>
<dbReference type="Gene3D" id="1.10.10.10">
    <property type="entry name" value="Winged helix-like DNA-binding domain superfamily/Winged helix DNA-binding domain"/>
    <property type="match status" value="1"/>
</dbReference>
<organism evidence="5 6">
    <name type="scientific">Virgisporangium aliadipatigenens</name>
    <dbReference type="NCBI Taxonomy" id="741659"/>
    <lineage>
        <taxon>Bacteria</taxon>
        <taxon>Bacillati</taxon>
        <taxon>Actinomycetota</taxon>
        <taxon>Actinomycetes</taxon>
        <taxon>Micromonosporales</taxon>
        <taxon>Micromonosporaceae</taxon>
        <taxon>Virgisporangium</taxon>
    </lineage>
</organism>
<keyword evidence="6" id="KW-1185">Reference proteome</keyword>
<keyword evidence="3" id="KW-0804">Transcription</keyword>
<dbReference type="InterPro" id="IPR036388">
    <property type="entry name" value="WH-like_DNA-bd_sf"/>
</dbReference>
<proteinExistence type="predicted"/>
<dbReference type="AlphaFoldDB" id="A0A8J4DSE5"/>
<evidence type="ECO:0000256" key="1">
    <source>
        <dbReference type="ARBA" id="ARBA00023015"/>
    </source>
</evidence>
<dbReference type="PANTHER" id="PTHR33164:SF64">
    <property type="entry name" value="TRANSCRIPTIONAL REGULATOR SLYA"/>
    <property type="match status" value="1"/>
</dbReference>
<dbReference type="EMBL" id="BOPF01000025">
    <property type="protein sequence ID" value="GIJ49150.1"/>
    <property type="molecule type" value="Genomic_DNA"/>
</dbReference>
<dbReference type="GO" id="GO:0003677">
    <property type="term" value="F:DNA binding"/>
    <property type="evidence" value="ECO:0007669"/>
    <property type="project" value="UniProtKB-KW"/>
</dbReference>
<dbReference type="Proteomes" id="UP000619260">
    <property type="component" value="Unassembled WGS sequence"/>
</dbReference>
<sequence>MELLGTRMRHLLDMLERDVAAVYTDFGVAGIKPRFAPYLRILEAGPMSIRDLATTIGVTHSAASQTVAELRRRELVTVAAGADARTRVVTLTESGERLLPLVHTEWSATVAAAATLDADLEYPLGRLVEEAIAALERRPMRERIRQSMSP</sequence>
<keyword evidence="2" id="KW-0238">DNA-binding</keyword>
<evidence type="ECO:0000256" key="3">
    <source>
        <dbReference type="ARBA" id="ARBA00023163"/>
    </source>
</evidence>
<dbReference type="RefSeq" id="WP_203902627.1">
    <property type="nucleotide sequence ID" value="NZ_BOPF01000025.1"/>
</dbReference>
<dbReference type="Pfam" id="PF12802">
    <property type="entry name" value="MarR_2"/>
    <property type="match status" value="1"/>
</dbReference>
<dbReference type="SUPFAM" id="SSF46785">
    <property type="entry name" value="Winged helix' DNA-binding domain"/>
    <property type="match status" value="1"/>
</dbReference>
<dbReference type="GO" id="GO:0003700">
    <property type="term" value="F:DNA-binding transcription factor activity"/>
    <property type="evidence" value="ECO:0007669"/>
    <property type="project" value="InterPro"/>
</dbReference>
<dbReference type="InterPro" id="IPR039422">
    <property type="entry name" value="MarR/SlyA-like"/>
</dbReference>
<accession>A0A8J4DSE5</accession>
<evidence type="ECO:0000256" key="2">
    <source>
        <dbReference type="ARBA" id="ARBA00023125"/>
    </source>
</evidence>
<feature type="domain" description="HTH marR-type" evidence="4">
    <location>
        <begin position="24"/>
        <end position="121"/>
    </location>
</feature>
<dbReference type="SMART" id="SM00347">
    <property type="entry name" value="HTH_MARR"/>
    <property type="match status" value="1"/>
</dbReference>
<dbReference type="InterPro" id="IPR000835">
    <property type="entry name" value="HTH_MarR-typ"/>
</dbReference>
<dbReference type="InterPro" id="IPR036390">
    <property type="entry name" value="WH_DNA-bd_sf"/>
</dbReference>
<comment type="caution">
    <text evidence="5">The sequence shown here is derived from an EMBL/GenBank/DDBJ whole genome shotgun (WGS) entry which is preliminary data.</text>
</comment>
<name>A0A8J4DSE5_9ACTN</name>
<keyword evidence="1" id="KW-0805">Transcription regulation</keyword>
<protein>
    <submittedName>
        <fullName evidence="5">MarR family transcriptional regulator</fullName>
    </submittedName>
</protein>
<dbReference type="GO" id="GO:0006950">
    <property type="term" value="P:response to stress"/>
    <property type="evidence" value="ECO:0007669"/>
    <property type="project" value="TreeGrafter"/>
</dbReference>
<gene>
    <name evidence="5" type="ORF">Val02_60360</name>
</gene>
<evidence type="ECO:0000259" key="4">
    <source>
        <dbReference type="SMART" id="SM00347"/>
    </source>
</evidence>